<dbReference type="AlphaFoldDB" id="G0EHT3"/>
<evidence type="ECO:0000313" key="3">
    <source>
        <dbReference type="Proteomes" id="UP000008522"/>
    </source>
</evidence>
<dbReference type="PATRIC" id="fig|1045858.4.peg.260"/>
<dbReference type="Gene3D" id="3.30.2010.10">
    <property type="entry name" value="Metalloproteases ('zincins'), catalytic domain"/>
    <property type="match status" value="1"/>
</dbReference>
<dbReference type="GO" id="GO:0016787">
    <property type="term" value="F:hydrolase activity"/>
    <property type="evidence" value="ECO:0007669"/>
    <property type="project" value="UniProtKB-KW"/>
</dbReference>
<dbReference type="Pfam" id="PF01863">
    <property type="entry name" value="YgjP-like"/>
    <property type="match status" value="1"/>
</dbReference>
<proteinExistence type="predicted"/>
<sequence>MYYKMNDVIIEYKKIKNIYIRVKPDLNIYVTAPKRVTKKYIYELIEKRKDWIEERKEAIKKKNSFDLSKKELASGNEVYYLGKSYMLKVLKCQKENIILAGRTMYMYVNIKDKEKYKNSDIRKKHILLDTWYKKEALKLFDSLIRKYTSMMNLEINTFTVKKLKSKWGSCDTIKKHLTFNLELMKYPISSIEYIVLHELAHLLQANHSKKFYNIVSLYMPEWKKEKKILDTFFTNL</sequence>
<dbReference type="InterPro" id="IPR053136">
    <property type="entry name" value="UTP_pyrophosphatase-like"/>
</dbReference>
<dbReference type="Proteomes" id="UP000008522">
    <property type="component" value="Chromosome"/>
</dbReference>
<dbReference type="PANTHER" id="PTHR30399">
    <property type="entry name" value="UNCHARACTERIZED PROTEIN YGJP"/>
    <property type="match status" value="1"/>
</dbReference>
<dbReference type="InterPro" id="IPR002725">
    <property type="entry name" value="YgjP-like_metallopeptidase"/>
</dbReference>
<dbReference type="KEGG" id="bip:Bint_0262"/>
<evidence type="ECO:0000259" key="1">
    <source>
        <dbReference type="Pfam" id="PF01863"/>
    </source>
</evidence>
<dbReference type="HOGENOM" id="CLU_065947_1_1_12"/>
<dbReference type="EMBL" id="CP002874">
    <property type="protein sequence ID" value="AEM20896.1"/>
    <property type="molecule type" value="Genomic_DNA"/>
</dbReference>
<organism evidence="2 3">
    <name type="scientific">Brachyspira intermedia (strain ATCC 51140 / PWS/A)</name>
    <name type="common">Serpulina intermedia</name>
    <dbReference type="NCBI Taxonomy" id="1045858"/>
    <lineage>
        <taxon>Bacteria</taxon>
        <taxon>Pseudomonadati</taxon>
        <taxon>Spirochaetota</taxon>
        <taxon>Spirochaetia</taxon>
        <taxon>Brachyspirales</taxon>
        <taxon>Brachyspiraceae</taxon>
        <taxon>Brachyspira</taxon>
    </lineage>
</organism>
<feature type="domain" description="YgjP-like metallopeptidase" evidence="1">
    <location>
        <begin position="16"/>
        <end position="230"/>
    </location>
</feature>
<name>G0EHT3_BRAIP</name>
<dbReference type="CDD" id="cd07344">
    <property type="entry name" value="M48_yhfN_like"/>
    <property type="match status" value="1"/>
</dbReference>
<reference evidence="2 3" key="1">
    <citation type="journal article" date="2011" name="BMC Genomics">
        <title>Complete genome sequence of Brachyspira intermedia reveals unique genomic features in Brachyspira species and phage-mediated horizontal gene transfer.</title>
        <authorList>
            <person name="Hafstrom T."/>
            <person name="Jansson D.S."/>
            <person name="Segerman B."/>
        </authorList>
    </citation>
    <scope>NUCLEOTIDE SEQUENCE [LARGE SCALE GENOMIC DNA]</scope>
    <source>
        <strain evidence="3">ATCC 51140 / PWS/A</strain>
    </source>
</reference>
<dbReference type="PANTHER" id="PTHR30399:SF1">
    <property type="entry name" value="UTP PYROPHOSPHATASE"/>
    <property type="match status" value="1"/>
</dbReference>
<protein>
    <submittedName>
        <fullName evidence="2">Predicted metal-dependent hydrolase</fullName>
    </submittedName>
</protein>
<keyword evidence="3" id="KW-1185">Reference proteome</keyword>
<accession>G0EHT3</accession>
<gene>
    <name evidence="2" type="ordered locus">Bint_0262</name>
</gene>
<dbReference type="eggNOG" id="COG1451">
    <property type="taxonomic scope" value="Bacteria"/>
</dbReference>
<evidence type="ECO:0000313" key="2">
    <source>
        <dbReference type="EMBL" id="AEM20896.1"/>
    </source>
</evidence>
<keyword evidence="2" id="KW-0378">Hydrolase</keyword>